<keyword evidence="1" id="KW-1133">Transmembrane helix</keyword>
<accession>A0A3B0YGT2</accession>
<sequence>MSDKSSVLSKIKNKLLSTYSIISIIVLTGFIIAFQYMEPAPSKTLTIATGGTSGAYFRYAKEYKDILKSKGITLKVINSKGSVDNVSRLESGQNVDLAMVQGGINSKSGGLTSLGSMYFEPLWVFYKGDVVISKITQFKGKRIAYGADGSGTQALAKVILNQNNIDKENSTFMNIPSDKAVSAIAADKIDVMFMVASPNSPLVKKLLRSNELKLMSFSRASAYTRLFPYLSVITLPEGSVDFSKNIPASTVTLLATTANLVARKNLHPALVSLVLEAAVAVHKKHELFSARSQFPMPKLVGMPLNKSAERFYKFGVPFLQKYLPFWLATLLDRLKILLLPLIGLMLPLFKMMPPLYRWRIRRRIYSWYAELRSVDPELMKIPTEDVAKFLNKLEDMEEEVTRVEVPLSYTDEVYNLRMHIDMVRNELIKYRETGSTRVQ</sequence>
<organism evidence="2">
    <name type="scientific">hydrothermal vent metagenome</name>
    <dbReference type="NCBI Taxonomy" id="652676"/>
    <lineage>
        <taxon>unclassified sequences</taxon>
        <taxon>metagenomes</taxon>
        <taxon>ecological metagenomes</taxon>
    </lineage>
</organism>
<dbReference type="EMBL" id="UOFL01000094">
    <property type="protein sequence ID" value="VAW75920.1"/>
    <property type="molecule type" value="Genomic_DNA"/>
</dbReference>
<proteinExistence type="predicted"/>
<dbReference type="Gene3D" id="3.40.190.10">
    <property type="entry name" value="Periplasmic binding protein-like II"/>
    <property type="match status" value="2"/>
</dbReference>
<dbReference type="PANTHER" id="PTHR42941">
    <property type="entry name" value="SLL1037 PROTEIN"/>
    <property type="match status" value="1"/>
</dbReference>
<gene>
    <name evidence="2" type="ORF">MNBD_GAMMA12-673</name>
</gene>
<dbReference type="NCBIfam" id="TIGR02122">
    <property type="entry name" value="TRAP_TAXI"/>
    <property type="match status" value="1"/>
</dbReference>
<keyword evidence="1" id="KW-0812">Transmembrane</keyword>
<dbReference type="AlphaFoldDB" id="A0A3B0YGT2"/>
<dbReference type="SUPFAM" id="SSF53850">
    <property type="entry name" value="Periplasmic binding protein-like II"/>
    <property type="match status" value="1"/>
</dbReference>
<evidence type="ECO:0000256" key="1">
    <source>
        <dbReference type="SAM" id="Phobius"/>
    </source>
</evidence>
<dbReference type="InterPro" id="IPR011852">
    <property type="entry name" value="TRAP_TAXI"/>
</dbReference>
<reference evidence="2" key="1">
    <citation type="submission" date="2018-06" db="EMBL/GenBank/DDBJ databases">
        <authorList>
            <person name="Zhirakovskaya E."/>
        </authorList>
    </citation>
    <scope>NUCLEOTIDE SEQUENCE</scope>
</reference>
<feature type="transmembrane region" description="Helical" evidence="1">
    <location>
        <begin position="16"/>
        <end position="37"/>
    </location>
</feature>
<protein>
    <submittedName>
        <fullName evidence="2">TRAP-type uncharacterized transport system, periplasmic component</fullName>
    </submittedName>
</protein>
<feature type="transmembrane region" description="Helical" evidence="1">
    <location>
        <begin position="337"/>
        <end position="356"/>
    </location>
</feature>
<keyword evidence="1" id="KW-0472">Membrane</keyword>
<name>A0A3B0YGT2_9ZZZZ</name>
<dbReference type="Pfam" id="PF16868">
    <property type="entry name" value="NMT1_3"/>
    <property type="match status" value="1"/>
</dbReference>
<dbReference type="PANTHER" id="PTHR42941:SF1">
    <property type="entry name" value="SLL1037 PROTEIN"/>
    <property type="match status" value="1"/>
</dbReference>
<evidence type="ECO:0000313" key="2">
    <source>
        <dbReference type="EMBL" id="VAW75920.1"/>
    </source>
</evidence>